<dbReference type="AlphaFoldDB" id="A0A4R9ITU5"/>
<evidence type="ECO:0000313" key="3">
    <source>
        <dbReference type="EMBL" id="TGK86216.1"/>
    </source>
</evidence>
<dbReference type="Proteomes" id="UP000297918">
    <property type="component" value="Unassembled WGS sequence"/>
</dbReference>
<keyword evidence="1" id="KW-0732">Signal</keyword>
<evidence type="ECO:0000256" key="1">
    <source>
        <dbReference type="SAM" id="SignalP"/>
    </source>
</evidence>
<gene>
    <name evidence="3" type="ORF">EHQ23_08135</name>
    <name evidence="4" type="ORF">EHQ26_00045</name>
</gene>
<feature type="domain" description="SH3b" evidence="2">
    <location>
        <begin position="209"/>
        <end position="268"/>
    </location>
</feature>
<protein>
    <submittedName>
        <fullName evidence="3">SH3 domain-containing protein</fullName>
    </submittedName>
</protein>
<evidence type="ECO:0000313" key="4">
    <source>
        <dbReference type="EMBL" id="TGK94973.1"/>
    </source>
</evidence>
<proteinExistence type="predicted"/>
<dbReference type="Gene3D" id="2.30.30.40">
    <property type="entry name" value="SH3 Domains"/>
    <property type="match status" value="1"/>
</dbReference>
<dbReference type="OrthoDB" id="345853at2"/>
<dbReference type="RefSeq" id="WP_135746994.1">
    <property type="nucleotide sequence ID" value="NZ_RQFM01000020.1"/>
</dbReference>
<organism evidence="3 5">
    <name type="scientific">Leptospira bourretii</name>
    <dbReference type="NCBI Taxonomy" id="2484962"/>
    <lineage>
        <taxon>Bacteria</taxon>
        <taxon>Pseudomonadati</taxon>
        <taxon>Spirochaetota</taxon>
        <taxon>Spirochaetia</taxon>
        <taxon>Leptospirales</taxon>
        <taxon>Leptospiraceae</taxon>
        <taxon>Leptospira</taxon>
    </lineage>
</organism>
<evidence type="ECO:0000313" key="5">
    <source>
        <dbReference type="Proteomes" id="UP000297394"/>
    </source>
</evidence>
<evidence type="ECO:0000259" key="2">
    <source>
        <dbReference type="Pfam" id="PF08239"/>
    </source>
</evidence>
<dbReference type="EMBL" id="RQFM01000020">
    <property type="protein sequence ID" value="TGK86216.1"/>
    <property type="molecule type" value="Genomic_DNA"/>
</dbReference>
<feature type="signal peptide" evidence="1">
    <location>
        <begin position="1"/>
        <end position="23"/>
    </location>
</feature>
<accession>A0A4R9ITU5</accession>
<feature type="chain" id="PRO_5043195480" evidence="1">
    <location>
        <begin position="24"/>
        <end position="295"/>
    </location>
</feature>
<sequence>MKTIVSFLISLMLLSCISNSTKSEPVLLSNPKDSTLIVEIQFLKNLGFPLSKELELTVLPIHWERSYVERRKSYKVMIGASDYKGTSFSLEIEDNNEYLKYPKRGRIKDIYFKNGKILYINNREPIPPILEDGRSFDDSLNGINFRYNDGNLSEVACYYHFDPCDEKILLTSAGEIQKVIKEKKTCKKGCGNLIFFRAPGSYKIADNKVRVRKEPSVKSEIITELNKDTPIEVIADAEVYEEVFPHYGTWGKVKLDDGTEGYVYGAFLRAPAEPDVVAIREKAEEWKKKNGWKGK</sequence>
<reference evidence="3 5" key="2">
    <citation type="journal article" date="2019" name="PLoS Negl. Trop. Dis.">
        <title>Revisiting the worldwide diversity of Leptospira species in the environment.</title>
        <authorList>
            <person name="Vincent A.T."/>
            <person name="Schiettekatte O."/>
            <person name="Bourhy P."/>
            <person name="Veyrier F.J."/>
            <person name="Picardeau M."/>
        </authorList>
    </citation>
    <scope>NUCLEOTIDE SEQUENCE [LARGE SCALE GENOMIC DNA]</scope>
    <source>
        <strain evidence="3 5">201800280</strain>
        <strain evidence="4">201800281</strain>
    </source>
</reference>
<dbReference type="Proteomes" id="UP000297394">
    <property type="component" value="Unassembled WGS sequence"/>
</dbReference>
<comment type="caution">
    <text evidence="3">The sequence shown here is derived from an EMBL/GenBank/DDBJ whole genome shotgun (WGS) entry which is preliminary data.</text>
</comment>
<dbReference type="EMBL" id="RQFL01000005">
    <property type="protein sequence ID" value="TGK94973.1"/>
    <property type="molecule type" value="Genomic_DNA"/>
</dbReference>
<reference evidence="4" key="1">
    <citation type="submission" date="2018-10" db="EMBL/GenBank/DDBJ databases">
        <authorList>
            <person name="Vincent A.T."/>
            <person name="Schiettekatte O."/>
            <person name="Bourhy P."/>
            <person name="Veyrier F.J."/>
            <person name="Picardeau M."/>
        </authorList>
    </citation>
    <scope>NUCLEOTIDE SEQUENCE</scope>
    <source>
        <strain evidence="4">201800281</strain>
    </source>
</reference>
<keyword evidence="6" id="KW-1185">Reference proteome</keyword>
<evidence type="ECO:0000313" key="6">
    <source>
        <dbReference type="Proteomes" id="UP000297918"/>
    </source>
</evidence>
<name>A0A4R9ITU5_9LEPT</name>
<dbReference type="InterPro" id="IPR003646">
    <property type="entry name" value="SH3-like_bac-type"/>
</dbReference>
<dbReference type="Pfam" id="PF08239">
    <property type="entry name" value="SH3_3"/>
    <property type="match status" value="1"/>
</dbReference>
<dbReference type="PROSITE" id="PS51257">
    <property type="entry name" value="PROKAR_LIPOPROTEIN"/>
    <property type="match status" value="1"/>
</dbReference>